<accession>X0T5W5</accession>
<reference evidence="2" key="1">
    <citation type="journal article" date="2014" name="Front. Microbiol.">
        <title>High frequency of phylogenetically diverse reductive dehalogenase-homologous genes in deep subseafloor sedimentary metagenomes.</title>
        <authorList>
            <person name="Kawai M."/>
            <person name="Futagami T."/>
            <person name="Toyoda A."/>
            <person name="Takaki Y."/>
            <person name="Nishi S."/>
            <person name="Hori S."/>
            <person name="Arai W."/>
            <person name="Tsubouchi T."/>
            <person name="Morono Y."/>
            <person name="Uchiyama I."/>
            <person name="Ito T."/>
            <person name="Fujiyama A."/>
            <person name="Inagaki F."/>
            <person name="Takami H."/>
        </authorList>
    </citation>
    <scope>NUCLEOTIDE SEQUENCE</scope>
    <source>
        <strain evidence="2">Expedition CK06-06</strain>
    </source>
</reference>
<gene>
    <name evidence="2" type="ORF">S01H1_29233</name>
</gene>
<dbReference type="AlphaFoldDB" id="X0T5W5"/>
<comment type="caution">
    <text evidence="2">The sequence shown here is derived from an EMBL/GenBank/DDBJ whole genome shotgun (WGS) entry which is preliminary data.</text>
</comment>
<name>X0T5W5_9ZZZZ</name>
<protein>
    <submittedName>
        <fullName evidence="2">Uncharacterized protein</fullName>
    </submittedName>
</protein>
<organism evidence="2">
    <name type="scientific">marine sediment metagenome</name>
    <dbReference type="NCBI Taxonomy" id="412755"/>
    <lineage>
        <taxon>unclassified sequences</taxon>
        <taxon>metagenomes</taxon>
        <taxon>ecological metagenomes</taxon>
    </lineage>
</organism>
<sequence>MCNAEKSCEKPENLKTKPEECTPEQIKECHGDVQEHPCAEPTEGKEQ</sequence>
<dbReference type="EMBL" id="BARS01017910">
    <property type="protein sequence ID" value="GAF88599.1"/>
    <property type="molecule type" value="Genomic_DNA"/>
</dbReference>
<evidence type="ECO:0000256" key="1">
    <source>
        <dbReference type="SAM" id="MobiDB-lite"/>
    </source>
</evidence>
<proteinExistence type="predicted"/>
<evidence type="ECO:0000313" key="2">
    <source>
        <dbReference type="EMBL" id="GAF88599.1"/>
    </source>
</evidence>
<feature type="region of interest" description="Disordered" evidence="1">
    <location>
        <begin position="1"/>
        <end position="20"/>
    </location>
</feature>